<evidence type="ECO:0000256" key="1">
    <source>
        <dbReference type="SAM" id="SignalP"/>
    </source>
</evidence>
<accession>A0AAD9JUF1</accession>
<name>A0AAD9JUF1_RIDPI</name>
<reference evidence="2" key="1">
    <citation type="journal article" date="2023" name="Mol. Biol. Evol.">
        <title>Third-Generation Sequencing Reveals the Adaptive Role of the Epigenome in Three Deep-Sea Polychaetes.</title>
        <authorList>
            <person name="Perez M."/>
            <person name="Aroh O."/>
            <person name="Sun Y."/>
            <person name="Lan Y."/>
            <person name="Juniper S.K."/>
            <person name="Young C.R."/>
            <person name="Angers B."/>
            <person name="Qian P.Y."/>
        </authorList>
    </citation>
    <scope>NUCLEOTIDE SEQUENCE</scope>
    <source>
        <strain evidence="2">R07B-5</strain>
    </source>
</reference>
<feature type="chain" id="PRO_5041953556" evidence="1">
    <location>
        <begin position="23"/>
        <end position="75"/>
    </location>
</feature>
<protein>
    <submittedName>
        <fullName evidence="2">Uncharacterized protein</fullName>
    </submittedName>
</protein>
<organism evidence="2 3">
    <name type="scientific">Ridgeia piscesae</name>
    <name type="common">Tubeworm</name>
    <dbReference type="NCBI Taxonomy" id="27915"/>
    <lineage>
        <taxon>Eukaryota</taxon>
        <taxon>Metazoa</taxon>
        <taxon>Spiralia</taxon>
        <taxon>Lophotrochozoa</taxon>
        <taxon>Annelida</taxon>
        <taxon>Polychaeta</taxon>
        <taxon>Sedentaria</taxon>
        <taxon>Canalipalpata</taxon>
        <taxon>Sabellida</taxon>
        <taxon>Siboglinidae</taxon>
        <taxon>Ridgeia</taxon>
    </lineage>
</organism>
<keyword evidence="3" id="KW-1185">Reference proteome</keyword>
<evidence type="ECO:0000313" key="3">
    <source>
        <dbReference type="Proteomes" id="UP001209878"/>
    </source>
</evidence>
<sequence>MKVIVFFAAICIFALVMPQAYAEEEEETAVREVRAGKAPVMCAAKCQYDSCKKICMHCAVCYCSNHVYGQCKCCD</sequence>
<keyword evidence="1" id="KW-0732">Signal</keyword>
<proteinExistence type="predicted"/>
<dbReference type="EMBL" id="JAODUO010001710">
    <property type="protein sequence ID" value="KAK2159507.1"/>
    <property type="molecule type" value="Genomic_DNA"/>
</dbReference>
<evidence type="ECO:0000313" key="2">
    <source>
        <dbReference type="EMBL" id="KAK2159507.1"/>
    </source>
</evidence>
<feature type="signal peptide" evidence="1">
    <location>
        <begin position="1"/>
        <end position="22"/>
    </location>
</feature>
<dbReference type="AlphaFoldDB" id="A0AAD9JUF1"/>
<gene>
    <name evidence="2" type="ORF">NP493_1712g00047</name>
</gene>
<dbReference type="Proteomes" id="UP001209878">
    <property type="component" value="Unassembled WGS sequence"/>
</dbReference>
<comment type="caution">
    <text evidence="2">The sequence shown here is derived from an EMBL/GenBank/DDBJ whole genome shotgun (WGS) entry which is preliminary data.</text>
</comment>